<organism evidence="1 2">
    <name type="scientific">Vogesella indigofera</name>
    <name type="common">Pseudomonas indigofera</name>
    <dbReference type="NCBI Taxonomy" id="45465"/>
    <lineage>
        <taxon>Bacteria</taxon>
        <taxon>Pseudomonadati</taxon>
        <taxon>Pseudomonadota</taxon>
        <taxon>Betaproteobacteria</taxon>
        <taxon>Neisseriales</taxon>
        <taxon>Chromobacteriaceae</taxon>
        <taxon>Vogesella</taxon>
    </lineage>
</organism>
<dbReference type="EMBL" id="RBID01000011">
    <property type="protein sequence ID" value="RKQ61240.1"/>
    <property type="molecule type" value="Genomic_DNA"/>
</dbReference>
<accession>A0A495BIR8</accession>
<evidence type="ECO:0000313" key="2">
    <source>
        <dbReference type="Proteomes" id="UP000279384"/>
    </source>
</evidence>
<protein>
    <submittedName>
        <fullName evidence="1">Uncharacterized protein</fullName>
    </submittedName>
</protein>
<name>A0A495BIR8_VOGIN</name>
<evidence type="ECO:0000313" key="1">
    <source>
        <dbReference type="EMBL" id="RKQ61240.1"/>
    </source>
</evidence>
<reference evidence="1 2" key="1">
    <citation type="submission" date="2018-10" db="EMBL/GenBank/DDBJ databases">
        <title>Genomic Encyclopedia of Type Strains, Phase IV (KMG-IV): sequencing the most valuable type-strain genomes for metagenomic binning, comparative biology and taxonomic classification.</title>
        <authorList>
            <person name="Goeker M."/>
        </authorList>
    </citation>
    <scope>NUCLEOTIDE SEQUENCE [LARGE SCALE GENOMIC DNA]</scope>
    <source>
        <strain evidence="1 2">DSM 3303</strain>
    </source>
</reference>
<dbReference type="RefSeq" id="WP_156167977.1">
    <property type="nucleotide sequence ID" value="NZ_RBID01000011.1"/>
</dbReference>
<sequence>MENFMQKAIGFAGAGFFLWLIVSFEQWLIQLAKRHLPRGSRIRRWVLWSRADED</sequence>
<proteinExistence type="predicted"/>
<dbReference type="Proteomes" id="UP000279384">
    <property type="component" value="Unassembled WGS sequence"/>
</dbReference>
<dbReference type="AlphaFoldDB" id="A0A495BIR8"/>
<comment type="caution">
    <text evidence="1">The sequence shown here is derived from an EMBL/GenBank/DDBJ whole genome shotgun (WGS) entry which is preliminary data.</text>
</comment>
<gene>
    <name evidence="1" type="ORF">C8E02_1007</name>
</gene>